<dbReference type="Proteomes" id="UP000887574">
    <property type="component" value="Unplaced"/>
</dbReference>
<keyword evidence="2" id="KW-0677">Repeat</keyword>
<name>A0A915DHC2_9BILA</name>
<evidence type="ECO:0000256" key="2">
    <source>
        <dbReference type="ARBA" id="ARBA00022737"/>
    </source>
</evidence>
<dbReference type="GO" id="GO:0098793">
    <property type="term" value="C:presynapse"/>
    <property type="evidence" value="ECO:0007669"/>
    <property type="project" value="GOC"/>
</dbReference>
<evidence type="ECO:0000256" key="3">
    <source>
        <dbReference type="SAM" id="MobiDB-lite"/>
    </source>
</evidence>
<proteinExistence type="predicted"/>
<dbReference type="InterPro" id="IPR001565">
    <property type="entry name" value="Synaptotagmin"/>
</dbReference>
<reference evidence="6" key="1">
    <citation type="submission" date="2022-11" db="UniProtKB">
        <authorList>
            <consortium name="WormBaseParasite"/>
        </authorList>
    </citation>
    <scope>IDENTIFICATION</scope>
</reference>
<dbReference type="PANTHER" id="PTHR45729:SF6">
    <property type="entry name" value="RABPHILIN, ISOFORM A"/>
    <property type="match status" value="1"/>
</dbReference>
<dbReference type="Gene3D" id="2.60.40.150">
    <property type="entry name" value="C2 domain"/>
    <property type="match status" value="2"/>
</dbReference>
<accession>A0A915DHC2</accession>
<keyword evidence="1" id="KW-0479">Metal-binding</keyword>
<dbReference type="InterPro" id="IPR035892">
    <property type="entry name" value="C2_domain_sf"/>
</dbReference>
<dbReference type="SMART" id="SM00239">
    <property type="entry name" value="C2"/>
    <property type="match status" value="2"/>
</dbReference>
<dbReference type="GO" id="GO:0017158">
    <property type="term" value="P:regulation of calcium ion-dependent exocytosis"/>
    <property type="evidence" value="ECO:0007669"/>
    <property type="project" value="TreeGrafter"/>
</dbReference>
<dbReference type="GO" id="GO:0061669">
    <property type="term" value="P:spontaneous neurotransmitter secretion"/>
    <property type="evidence" value="ECO:0007669"/>
    <property type="project" value="TreeGrafter"/>
</dbReference>
<dbReference type="PROSITE" id="PS50004">
    <property type="entry name" value="C2"/>
    <property type="match status" value="2"/>
</dbReference>
<sequence length="432" mass="47872">MDAKSIDSGVVQSDQSANLAATNYTSPPPPKTISTRVGVLAVPSKSKQIKQHYALTHPPPIRPGVLQWAQWSAHLECLPWVGVKSQQRGTALNRRDMAGGSRPESGHSSDFMPGSTSGDCLTGAVSALERVEEGNSRRSNQSSSLTRKESEYSETESPTFMSSPEDDSSTLAPYNSTSLTCRLINNCCSFIVSNYILYCRTSKPMDKNGFSDPYVKFHLIPGNTKATKLSSKTIEKTLNPEWHEEMIYYGITEEDRLRKVLRLTVLDRDRIGSDFLGETRVALKSCQWNNKEIQPLLGARNASQLEKRRGGTRKILVSVCYNIQQGSLFVNIKRCAELLGMDSTGFSDPYCKVSLTPLSSKAHRQKTSIKKRTLNPEFNTTLQFIVPFKDLPKKTLEISVYDHDVARSDDFIGGILLSTAAKDERGNSGFNA</sequence>
<feature type="domain" description="C2" evidence="4">
    <location>
        <begin position="173"/>
        <end position="296"/>
    </location>
</feature>
<dbReference type="AlphaFoldDB" id="A0A915DHC2"/>
<dbReference type="GO" id="GO:0046872">
    <property type="term" value="F:metal ion binding"/>
    <property type="evidence" value="ECO:0007669"/>
    <property type="project" value="UniProtKB-KW"/>
</dbReference>
<dbReference type="PRINTS" id="PR00399">
    <property type="entry name" value="SYNAPTOTAGMN"/>
</dbReference>
<dbReference type="SUPFAM" id="SSF49562">
    <property type="entry name" value="C2 domain (Calcium/lipid-binding domain, CaLB)"/>
    <property type="match status" value="2"/>
</dbReference>
<dbReference type="InterPro" id="IPR043566">
    <property type="entry name" value="Rabphilin/DOC2/Noc2"/>
</dbReference>
<dbReference type="PRINTS" id="PR00360">
    <property type="entry name" value="C2DOMAIN"/>
</dbReference>
<evidence type="ECO:0000256" key="1">
    <source>
        <dbReference type="ARBA" id="ARBA00022723"/>
    </source>
</evidence>
<organism evidence="5 6">
    <name type="scientific">Ditylenchus dipsaci</name>
    <dbReference type="NCBI Taxonomy" id="166011"/>
    <lineage>
        <taxon>Eukaryota</taxon>
        <taxon>Metazoa</taxon>
        <taxon>Ecdysozoa</taxon>
        <taxon>Nematoda</taxon>
        <taxon>Chromadorea</taxon>
        <taxon>Rhabditida</taxon>
        <taxon>Tylenchina</taxon>
        <taxon>Tylenchomorpha</taxon>
        <taxon>Sphaerularioidea</taxon>
        <taxon>Anguinidae</taxon>
        <taxon>Anguininae</taxon>
        <taxon>Ditylenchus</taxon>
    </lineage>
</organism>
<feature type="domain" description="C2" evidence="4">
    <location>
        <begin position="311"/>
        <end position="432"/>
    </location>
</feature>
<dbReference type="Pfam" id="PF00168">
    <property type="entry name" value="C2"/>
    <property type="match status" value="2"/>
</dbReference>
<dbReference type="InterPro" id="IPR000008">
    <property type="entry name" value="C2_dom"/>
</dbReference>
<dbReference type="PANTHER" id="PTHR45729">
    <property type="entry name" value="RABPHILIN, ISOFORM A"/>
    <property type="match status" value="1"/>
</dbReference>
<dbReference type="GO" id="GO:0006887">
    <property type="term" value="P:exocytosis"/>
    <property type="evidence" value="ECO:0007669"/>
    <property type="project" value="TreeGrafter"/>
</dbReference>
<evidence type="ECO:0000259" key="4">
    <source>
        <dbReference type="PROSITE" id="PS50004"/>
    </source>
</evidence>
<dbReference type="WBParaSite" id="jg19514">
    <property type="protein sequence ID" value="jg19514"/>
    <property type="gene ID" value="jg19514"/>
</dbReference>
<dbReference type="GO" id="GO:0016020">
    <property type="term" value="C:membrane"/>
    <property type="evidence" value="ECO:0007669"/>
    <property type="project" value="InterPro"/>
</dbReference>
<evidence type="ECO:0000313" key="5">
    <source>
        <dbReference type="Proteomes" id="UP000887574"/>
    </source>
</evidence>
<feature type="region of interest" description="Disordered" evidence="3">
    <location>
        <begin position="89"/>
        <end position="171"/>
    </location>
</feature>
<keyword evidence="5" id="KW-1185">Reference proteome</keyword>
<protein>
    <submittedName>
        <fullName evidence="6">C2 domain-containing protein</fullName>
    </submittedName>
</protein>
<evidence type="ECO:0000313" key="6">
    <source>
        <dbReference type="WBParaSite" id="jg19514"/>
    </source>
</evidence>